<dbReference type="EMBL" id="CP015519">
    <property type="protein sequence ID" value="APG27522.1"/>
    <property type="molecule type" value="Genomic_DNA"/>
</dbReference>
<evidence type="ECO:0000313" key="3">
    <source>
        <dbReference type="EMBL" id="APG27522.1"/>
    </source>
</evidence>
<dbReference type="Gene3D" id="3.40.630.30">
    <property type="match status" value="1"/>
</dbReference>
<dbReference type="InterPro" id="IPR000182">
    <property type="entry name" value="GNAT_dom"/>
</dbReference>
<dbReference type="KEGG" id="pef:A7E78_06505"/>
<dbReference type="InterPro" id="IPR005467">
    <property type="entry name" value="His_kinase_dom"/>
</dbReference>
<organism evidence="3 4">
    <name type="scientific">Syntrophotalea acetylenivorans</name>
    <dbReference type="NCBI Taxonomy" id="1842532"/>
    <lineage>
        <taxon>Bacteria</taxon>
        <taxon>Pseudomonadati</taxon>
        <taxon>Thermodesulfobacteriota</taxon>
        <taxon>Desulfuromonadia</taxon>
        <taxon>Desulfuromonadales</taxon>
        <taxon>Syntrophotaleaceae</taxon>
        <taxon>Syntrophotalea</taxon>
    </lineage>
</organism>
<protein>
    <submittedName>
        <fullName evidence="3">Histidine kinase</fullName>
    </submittedName>
</protein>
<feature type="domain" description="N-acetyltransferase" evidence="2">
    <location>
        <begin position="9"/>
        <end position="162"/>
    </location>
</feature>
<dbReference type="PROSITE" id="PS51186">
    <property type="entry name" value="GNAT"/>
    <property type="match status" value="1"/>
</dbReference>
<dbReference type="AlphaFoldDB" id="A0A1L3GNM7"/>
<gene>
    <name evidence="3" type="ORF">A7E78_06505</name>
</gene>
<dbReference type="GO" id="GO:0016747">
    <property type="term" value="F:acyltransferase activity, transferring groups other than amino-acyl groups"/>
    <property type="evidence" value="ECO:0007669"/>
    <property type="project" value="InterPro"/>
</dbReference>
<dbReference type="SUPFAM" id="SSF55729">
    <property type="entry name" value="Acyl-CoA N-acyltransferases (Nat)"/>
    <property type="match status" value="1"/>
</dbReference>
<evidence type="ECO:0000259" key="1">
    <source>
        <dbReference type="PROSITE" id="PS50109"/>
    </source>
</evidence>
<dbReference type="InterPro" id="IPR016181">
    <property type="entry name" value="Acyl_CoA_acyltransferase"/>
</dbReference>
<reference evidence="3 4" key="1">
    <citation type="journal article" date="2017" name="Genome Announc.">
        <title>Complete Genome Sequences of Two Acetylene-Fermenting Pelobacter acetylenicus Strains.</title>
        <authorList>
            <person name="Sutton J.M."/>
            <person name="Baesman S.M."/>
            <person name="Fierst J.L."/>
            <person name="Poret-Peterson A.T."/>
            <person name="Oremland R.S."/>
            <person name="Dunlap D.S."/>
            <person name="Akob D.M."/>
        </authorList>
    </citation>
    <scope>NUCLEOTIDE SEQUENCE [LARGE SCALE GENOMIC DNA]</scope>
    <source>
        <strain evidence="3 4">SFB93</strain>
    </source>
</reference>
<accession>A0A1L3GNM7</accession>
<dbReference type="RefSeq" id="WP_072283488.1">
    <property type="nucleotide sequence ID" value="NZ_CP015519.1"/>
</dbReference>
<dbReference type="CDD" id="cd04301">
    <property type="entry name" value="NAT_SF"/>
    <property type="match status" value="1"/>
</dbReference>
<sequence length="654" mass="75289">MAEEKPEFPYIRGLTPEDEQRIRKIPFLNIDTVLIPSPYVKDKKIDKDYRHSYVWDEEGEILGYMVVYSNKKQTRFHIYTQVTSPFGRGKGIGSAFVEKLAREVPPESTIYLYVWEKLGSVVSFYTARAFKYEESTVYRKMTFSLLAGQAQTIAERMTRLRGKDFSLAEQLSRVRHDARKSLKVLLDMIGVISVDNFHKVVEDVNRETTALLNTLNVYEDKISEMHKVDIKELIQERVIPVIETAAVACDIRLTLGGNVPEVAGNYINYSRALINIVSNALDAIAGACRRGLIDIILQPHPEGVTLIIEDNGLGIEPERLEKGEDGLPLFVGKTTKEGEGLGTRQIFSSFGRNNIVVESEPGRFTRWTIALKRSTRSSSNLMAVLESRYISLFKISQRVLVTARSSRIQVAVFIWQLRQMEIFSYDLINQFSRYNNVRDIYRTVLLYRYGGHNWQYLKQELDKCRIDQQIIKIWLATILKRIKRNETFLAKKFDFDAFKGMLFKSYGQDIQHHIIFTLDPVSGRFFSSERKLAEHMDFVPYLGVDRNDLLRGEFVGDVKNLESPIVLGVWTVVGLSDIRRKLRLIRQGARQFLEMGLKEEKCLSFYHTTYNTTEWEIDTLKTTTLGEMANLPEDRIDEFITASDDEFSGLACID</sequence>
<dbReference type="SUPFAM" id="SSF55874">
    <property type="entry name" value="ATPase domain of HSP90 chaperone/DNA topoisomerase II/histidine kinase"/>
    <property type="match status" value="1"/>
</dbReference>
<feature type="domain" description="Histidine kinase" evidence="1">
    <location>
        <begin position="173"/>
        <end position="375"/>
    </location>
</feature>
<dbReference type="InterPro" id="IPR036890">
    <property type="entry name" value="HATPase_C_sf"/>
</dbReference>
<name>A0A1L3GNM7_9BACT</name>
<proteinExistence type="predicted"/>
<dbReference type="Pfam" id="PF02518">
    <property type="entry name" value="HATPase_c"/>
    <property type="match status" value="1"/>
</dbReference>
<dbReference type="Gene3D" id="3.30.565.10">
    <property type="entry name" value="Histidine kinase-like ATPase, C-terminal domain"/>
    <property type="match status" value="1"/>
</dbReference>
<evidence type="ECO:0000313" key="4">
    <source>
        <dbReference type="Proteomes" id="UP000182517"/>
    </source>
</evidence>
<dbReference type="GO" id="GO:0016301">
    <property type="term" value="F:kinase activity"/>
    <property type="evidence" value="ECO:0007669"/>
    <property type="project" value="UniProtKB-KW"/>
</dbReference>
<keyword evidence="3" id="KW-0808">Transferase</keyword>
<dbReference type="Pfam" id="PF00583">
    <property type="entry name" value="Acetyltransf_1"/>
    <property type="match status" value="1"/>
</dbReference>
<evidence type="ECO:0000259" key="2">
    <source>
        <dbReference type="PROSITE" id="PS51186"/>
    </source>
</evidence>
<dbReference type="Proteomes" id="UP000182517">
    <property type="component" value="Chromosome"/>
</dbReference>
<dbReference type="PROSITE" id="PS50109">
    <property type="entry name" value="HIS_KIN"/>
    <property type="match status" value="1"/>
</dbReference>
<dbReference type="STRING" id="1842532.A7E78_06505"/>
<dbReference type="OrthoDB" id="366292at2"/>
<keyword evidence="3" id="KW-0418">Kinase</keyword>
<keyword evidence="4" id="KW-1185">Reference proteome</keyword>
<dbReference type="InterPro" id="IPR003594">
    <property type="entry name" value="HATPase_dom"/>
</dbReference>